<dbReference type="OrthoDB" id="2984728at2759"/>
<organism evidence="1 2">
    <name type="scientific">Fusarium coffeatum</name>
    <dbReference type="NCBI Taxonomy" id="231269"/>
    <lineage>
        <taxon>Eukaryota</taxon>
        <taxon>Fungi</taxon>
        <taxon>Dikarya</taxon>
        <taxon>Ascomycota</taxon>
        <taxon>Pezizomycotina</taxon>
        <taxon>Sordariomycetes</taxon>
        <taxon>Hypocreomycetidae</taxon>
        <taxon>Hypocreales</taxon>
        <taxon>Nectriaceae</taxon>
        <taxon>Fusarium</taxon>
        <taxon>Fusarium incarnatum-equiseti species complex</taxon>
    </lineage>
</organism>
<keyword evidence="2" id="KW-1185">Reference proteome</keyword>
<comment type="caution">
    <text evidence="1">The sequence shown here is derived from an EMBL/GenBank/DDBJ whole genome shotgun (WGS) entry which is preliminary data.</text>
</comment>
<dbReference type="EMBL" id="QKXC01000361">
    <property type="protein sequence ID" value="RBR06153.1"/>
    <property type="molecule type" value="Genomic_DNA"/>
</dbReference>
<sequence length="104" mass="11327">MPEAPGTAIQKTHNEFTLMFVVDDQPVSFTGRLSPSIQPFSTRVATLTYNDLDDLKSTRSFNGKIGPMTFELNFDNGTSAKGDLHAPGVQSAEMVSGSGQWQQM</sequence>
<dbReference type="Proteomes" id="UP000253153">
    <property type="component" value="Unassembled WGS sequence"/>
</dbReference>
<proteinExistence type="predicted"/>
<accession>A0A366QMQ3</accession>
<reference evidence="1 2" key="1">
    <citation type="submission" date="2018-06" db="EMBL/GenBank/DDBJ databases">
        <title>Fusarium incarnatum-equiseti species complex species 28.</title>
        <authorList>
            <person name="Gardiner D.M."/>
        </authorList>
    </citation>
    <scope>NUCLEOTIDE SEQUENCE [LARGE SCALE GENOMIC DNA]</scope>
    <source>
        <strain evidence="1 2">FIESC_28</strain>
    </source>
</reference>
<evidence type="ECO:0000313" key="1">
    <source>
        <dbReference type="EMBL" id="RBR06153.1"/>
    </source>
</evidence>
<protein>
    <submittedName>
        <fullName evidence="1">Uncharacterized protein</fullName>
    </submittedName>
</protein>
<dbReference type="Gene3D" id="2.40.128.480">
    <property type="entry name" value="Rhodococcus equi virulence-associated protein"/>
    <property type="match status" value="1"/>
</dbReference>
<name>A0A366QMQ3_9HYPO</name>
<dbReference type="RefSeq" id="XP_031010651.1">
    <property type="nucleotide sequence ID" value="XM_031165295.1"/>
</dbReference>
<evidence type="ECO:0000313" key="2">
    <source>
        <dbReference type="Proteomes" id="UP000253153"/>
    </source>
</evidence>
<dbReference type="GeneID" id="42000591"/>
<dbReference type="AlphaFoldDB" id="A0A366QMQ3"/>
<dbReference type="InterPro" id="IPR038625">
    <property type="entry name" value="R_equi_Vir_sf"/>
</dbReference>
<gene>
    <name evidence="1" type="ORF">FIESC28_11168</name>
</gene>